<reference evidence="1 2" key="1">
    <citation type="submission" date="2017-09" db="EMBL/GenBank/DDBJ databases">
        <title>Depth-based differentiation of microbial function through sediment-hosted aquifers and enrichment of novel symbionts in the deep terrestrial subsurface.</title>
        <authorList>
            <person name="Probst A.J."/>
            <person name="Ladd B."/>
            <person name="Jarett J.K."/>
            <person name="Geller-Mcgrath D.E."/>
            <person name="Sieber C.M."/>
            <person name="Emerson J.B."/>
            <person name="Anantharaman K."/>
            <person name="Thomas B.C."/>
            <person name="Malmstrom R."/>
            <person name="Stieglmeier M."/>
            <person name="Klingl A."/>
            <person name="Woyke T."/>
            <person name="Ryan C.M."/>
            <person name="Banfield J.F."/>
        </authorList>
    </citation>
    <scope>NUCLEOTIDE SEQUENCE [LARGE SCALE GENOMIC DNA]</scope>
    <source>
        <strain evidence="1">CG23_combo_of_CG06-09_8_20_14_all_37_13</strain>
    </source>
</reference>
<accession>A0A2G9YDS4</accession>
<name>A0A2G9YDS4_9BACT</name>
<organism evidence="1 2">
    <name type="scientific">Candidatus Portnoybacteria bacterium CG23_combo_of_CG06-09_8_20_14_all_37_13</name>
    <dbReference type="NCBI Taxonomy" id="1974819"/>
    <lineage>
        <taxon>Bacteria</taxon>
        <taxon>Candidatus Portnoyibacteriota</taxon>
    </lineage>
</organism>
<comment type="caution">
    <text evidence="1">The sequence shown here is derived from an EMBL/GenBank/DDBJ whole genome shotgun (WGS) entry which is preliminary data.</text>
</comment>
<sequence length="61" mass="6841">MLKQRDLLDTQGHPKTEAFEIAINTVSADSSSLCKELWTHSNECEICSQRANEALKKAYGE</sequence>
<dbReference type="AlphaFoldDB" id="A0A2G9YDS4"/>
<evidence type="ECO:0000313" key="1">
    <source>
        <dbReference type="EMBL" id="PIP17360.1"/>
    </source>
</evidence>
<gene>
    <name evidence="1" type="ORF">COX44_00255</name>
</gene>
<dbReference type="Proteomes" id="UP000231480">
    <property type="component" value="Unassembled WGS sequence"/>
</dbReference>
<proteinExistence type="predicted"/>
<protein>
    <submittedName>
        <fullName evidence="1">Uncharacterized protein</fullName>
    </submittedName>
</protein>
<dbReference type="EMBL" id="PCRH01000007">
    <property type="protein sequence ID" value="PIP17360.1"/>
    <property type="molecule type" value="Genomic_DNA"/>
</dbReference>
<evidence type="ECO:0000313" key="2">
    <source>
        <dbReference type="Proteomes" id="UP000231480"/>
    </source>
</evidence>